<evidence type="ECO:0000313" key="2">
    <source>
        <dbReference type="EMBL" id="AIO02290.1"/>
    </source>
</evidence>
<dbReference type="EMBL" id="CP009404">
    <property type="protein sequence ID" value="AIO02290.1"/>
    <property type="molecule type" value="Genomic_DNA"/>
</dbReference>
<feature type="compositionally biased region" description="Polar residues" evidence="1">
    <location>
        <begin position="847"/>
        <end position="858"/>
    </location>
</feature>
<dbReference type="KEGG" id="lpan:LPMP_351530"/>
<keyword evidence="3" id="KW-1185">Reference proteome</keyword>
<proteinExistence type="predicted"/>
<name>A0A088S3X8_LEIPA</name>
<dbReference type="Proteomes" id="UP000063063">
    <property type="component" value="Chromosome 35"/>
</dbReference>
<sequence>MGIPDFVKFIARTSPGALCRVPKGGSRHEPLIFDFILIDATNAAQTLGLDTLRAFLNPNHLSARSAVIFALDSQRDRSGTARAHRHALVGIGDLDVQVQKLCGQLADAYRAREGSNKRLGATAGSSPYVLTSGRGVVGEADYKLLDLQRSLVTCAIASGAAVLPTFLFISEDSDVLCGALCGPAPQQVSIATKLQDVLFEPCILRLDRVLAFVATCTDAFYAENEKEAAAAAKTKMKAMAEDNAAKAMLADSAAAAAAPKSTAERGTDEAMVRRRKQDGPMVATGVRIELADSSDDEQPEDTEKTQAKLMVVSVGATRGALRPALKESSVDDDTCDERASAAPTEGELLVSSIMHTSCVDMVFLFMIVMGNAINVPPLVRGATKVDAGSCWQAYCKLKYRNLPAAEAETGRALLTTSVKTHTTNKGSLVLNCHFLHSVLDAVHYAGAEPRPPVEEEKNNAITYLSNAVYATLRYIVGCNLDRTPALQQTFLDSRPLSESATVLPSLSAVMWVLGQEEMRTFSFPLHGLAKKELLAAASGGILAGKDAAKASARFAPIHATSAREASSSTGDLEVGDHLVAPAASNAWSVSGARPSNISLATLMQNFTSRTEWTSSAPRNGSLTAAAIRPVQLPSVTELVKKSLQKVSPGSLAKGSLLFYLMTVWTYALGLGVRRMATFTKAVTSVAKDDGSVLASTLVQPPALARTAKPLKGASGALPAGGHYVYSFELRRMAPVLQTATVPHPSPITAAPEVSGSAGTESSTALSASGKSAVQQAMFAALGMSFDYSKTPHATGNVMKLPRSALDEDDVGSLQRLKKVAKKKCNVDASVDVAVPIKKHSDDADEVNSATSSTPTSGTMKHGTSKAKKRLGRRERLKQQKTIKKVAAAAASGGAPRHAVCEGVSLPAKTATF</sequence>
<protein>
    <submittedName>
        <fullName evidence="2">Uncharacterized protein</fullName>
    </submittedName>
</protein>
<dbReference type="eggNOG" id="ENOG502QU3H">
    <property type="taxonomic scope" value="Eukaryota"/>
</dbReference>
<dbReference type="OrthoDB" id="272582at2759"/>
<gene>
    <name evidence="2" type="ORF">LPMP_351530</name>
</gene>
<reference evidence="2 3" key="1">
    <citation type="journal article" date="2015" name="Sci. Rep.">
        <title>The genome of Leishmania panamensis: insights into genomics of the L. (Viannia) subgenus.</title>
        <authorList>
            <person name="Llanes A."/>
            <person name="Restrepo C.M."/>
            <person name="Vecchio G.D."/>
            <person name="Anguizola F.J."/>
            <person name="Lleonart R."/>
        </authorList>
    </citation>
    <scope>NUCLEOTIDE SEQUENCE [LARGE SCALE GENOMIC DNA]</scope>
    <source>
        <strain evidence="2 3">MHOM/PA/94/PSC-1</strain>
    </source>
</reference>
<dbReference type="RefSeq" id="XP_010703090.1">
    <property type="nucleotide sequence ID" value="XM_010704788.1"/>
</dbReference>
<dbReference type="AlphaFoldDB" id="A0A088S3X8"/>
<dbReference type="VEuPathDB" id="TriTrypDB:LPMP_351530"/>
<dbReference type="VEuPathDB" id="TriTrypDB:LPAL13_350021100"/>
<dbReference type="GeneID" id="22579182"/>
<evidence type="ECO:0000313" key="3">
    <source>
        <dbReference type="Proteomes" id="UP000063063"/>
    </source>
</evidence>
<accession>A0A088S3X8</accession>
<organism evidence="2 3">
    <name type="scientific">Leishmania panamensis</name>
    <dbReference type="NCBI Taxonomy" id="5679"/>
    <lineage>
        <taxon>Eukaryota</taxon>
        <taxon>Discoba</taxon>
        <taxon>Euglenozoa</taxon>
        <taxon>Kinetoplastea</taxon>
        <taxon>Metakinetoplastina</taxon>
        <taxon>Trypanosomatida</taxon>
        <taxon>Trypanosomatidae</taxon>
        <taxon>Leishmaniinae</taxon>
        <taxon>Leishmania</taxon>
        <taxon>Leishmania guyanensis species complex</taxon>
    </lineage>
</organism>
<feature type="region of interest" description="Disordered" evidence="1">
    <location>
        <begin position="840"/>
        <end position="880"/>
    </location>
</feature>
<evidence type="ECO:0000256" key="1">
    <source>
        <dbReference type="SAM" id="MobiDB-lite"/>
    </source>
</evidence>
<feature type="compositionally biased region" description="Basic residues" evidence="1">
    <location>
        <begin position="862"/>
        <end position="880"/>
    </location>
</feature>